<evidence type="ECO:0000256" key="3">
    <source>
        <dbReference type="ARBA" id="ARBA00022741"/>
    </source>
</evidence>
<evidence type="ECO:0000256" key="6">
    <source>
        <dbReference type="ARBA" id="ARBA00049417"/>
    </source>
</evidence>
<dbReference type="OrthoDB" id="3172589at2"/>
<evidence type="ECO:0000313" key="9">
    <source>
        <dbReference type="Proteomes" id="UP000295244"/>
    </source>
</evidence>
<dbReference type="AlphaFoldDB" id="A0A4V2NWP3"/>
<comment type="caution">
    <text evidence="8">The sequence shown here is derived from an EMBL/GenBank/DDBJ whole genome shotgun (WGS) entry which is preliminary data.</text>
</comment>
<keyword evidence="3" id="KW-0547">Nucleotide-binding</keyword>
<dbReference type="InterPro" id="IPR051094">
    <property type="entry name" value="Diverse_Catalytic_Enzymes"/>
</dbReference>
<protein>
    <recommendedName>
        <fullName evidence="1">bis(5'-nucleosyl)-tetraphosphatase (symmetrical)</fullName>
        <ecNumber evidence="1">3.6.1.41</ecNumber>
    </recommendedName>
</protein>
<dbReference type="GO" id="GO:0046872">
    <property type="term" value="F:metal ion binding"/>
    <property type="evidence" value="ECO:0007669"/>
    <property type="project" value="UniProtKB-KW"/>
</dbReference>
<organism evidence="8 9">
    <name type="scientific">Rubrobacter taiwanensis</name>
    <dbReference type="NCBI Taxonomy" id="185139"/>
    <lineage>
        <taxon>Bacteria</taxon>
        <taxon>Bacillati</taxon>
        <taxon>Actinomycetota</taxon>
        <taxon>Rubrobacteria</taxon>
        <taxon>Rubrobacterales</taxon>
        <taxon>Rubrobacteraceae</taxon>
        <taxon>Rubrobacter</taxon>
    </lineage>
</organism>
<dbReference type="EMBL" id="SKBU01000013">
    <property type="protein sequence ID" value="TCJ18072.1"/>
    <property type="molecule type" value="Genomic_DNA"/>
</dbReference>
<keyword evidence="4" id="KW-0378">Hydrolase</keyword>
<evidence type="ECO:0000313" key="8">
    <source>
        <dbReference type="EMBL" id="TCJ18072.1"/>
    </source>
</evidence>
<evidence type="ECO:0000256" key="4">
    <source>
        <dbReference type="ARBA" id="ARBA00022801"/>
    </source>
</evidence>
<keyword evidence="9" id="KW-1185">Reference proteome</keyword>
<proteinExistence type="predicted"/>
<gene>
    <name evidence="8" type="ORF">E0L93_06540</name>
</gene>
<dbReference type="SUPFAM" id="SSF109604">
    <property type="entry name" value="HD-domain/PDEase-like"/>
    <property type="match status" value="1"/>
</dbReference>
<dbReference type="PANTHER" id="PTHR35795">
    <property type="entry name" value="SLR1885 PROTEIN"/>
    <property type="match status" value="1"/>
</dbReference>
<dbReference type="InterPro" id="IPR006674">
    <property type="entry name" value="HD_domain"/>
</dbReference>
<evidence type="ECO:0000256" key="2">
    <source>
        <dbReference type="ARBA" id="ARBA00022723"/>
    </source>
</evidence>
<dbReference type="CDD" id="cd00077">
    <property type="entry name" value="HDc"/>
    <property type="match status" value="1"/>
</dbReference>
<dbReference type="InterPro" id="IPR005249">
    <property type="entry name" value="YqeK"/>
</dbReference>
<dbReference type="RefSeq" id="WP_132690155.1">
    <property type="nucleotide sequence ID" value="NZ_SKBU01000013.1"/>
</dbReference>
<name>A0A4V2NWP3_9ACTN</name>
<feature type="domain" description="HD" evidence="7">
    <location>
        <begin position="22"/>
        <end position="137"/>
    </location>
</feature>
<accession>A0A4V2NWP3</accession>
<comment type="catalytic activity">
    <reaction evidence="6">
        <text>P(1),P(4)-bis(5'-adenosyl) tetraphosphate + H2O = 2 ADP + 2 H(+)</text>
        <dbReference type="Rhea" id="RHEA:24252"/>
        <dbReference type="ChEBI" id="CHEBI:15377"/>
        <dbReference type="ChEBI" id="CHEBI:15378"/>
        <dbReference type="ChEBI" id="CHEBI:58141"/>
        <dbReference type="ChEBI" id="CHEBI:456216"/>
        <dbReference type="EC" id="3.6.1.41"/>
    </reaction>
</comment>
<dbReference type="SMART" id="SM00471">
    <property type="entry name" value="HDc"/>
    <property type="match status" value="1"/>
</dbReference>
<dbReference type="Proteomes" id="UP000295244">
    <property type="component" value="Unassembled WGS sequence"/>
</dbReference>
<evidence type="ECO:0000256" key="5">
    <source>
        <dbReference type="ARBA" id="ARBA00023004"/>
    </source>
</evidence>
<dbReference type="GO" id="GO:0008803">
    <property type="term" value="F:bis(5'-nucleosyl)-tetraphosphatase (symmetrical) activity"/>
    <property type="evidence" value="ECO:0007669"/>
    <property type="project" value="UniProtKB-EC"/>
</dbReference>
<dbReference type="NCBIfam" id="TIGR00488">
    <property type="entry name" value="bis(5'-nucleosyl)-tetraphosphatase (symmetrical) YqeK"/>
    <property type="match status" value="1"/>
</dbReference>
<keyword evidence="2" id="KW-0479">Metal-binding</keyword>
<dbReference type="InterPro" id="IPR003607">
    <property type="entry name" value="HD/PDEase_dom"/>
</dbReference>
<keyword evidence="5" id="KW-0408">Iron</keyword>
<dbReference type="PROSITE" id="PS51831">
    <property type="entry name" value="HD"/>
    <property type="match status" value="1"/>
</dbReference>
<dbReference type="Gene3D" id="1.10.3210.10">
    <property type="entry name" value="Hypothetical protein af1432"/>
    <property type="match status" value="1"/>
</dbReference>
<sequence>MASAETIRRAEKYVARRLSGERRGHSRRVAAAARELAKIHGTNPDRAYLAGLLHDAAREIPPEKLLRLAEEWSIPVGEFERRQPGLLHAPVAAELVRRELGLEDAEILAAIRTHTTTAPEMSPLGLVLYLADKTEPGRRYPGVERLREVVRERDLYEAAAITLRDQNEHIEAKGREIHPSSRAALEWLEEARDLRVRHRE</sequence>
<dbReference type="PANTHER" id="PTHR35795:SF1">
    <property type="entry name" value="BIS(5'-NUCLEOSYL)-TETRAPHOSPHATASE, SYMMETRICAL"/>
    <property type="match status" value="1"/>
</dbReference>
<dbReference type="Pfam" id="PF01966">
    <property type="entry name" value="HD"/>
    <property type="match status" value="1"/>
</dbReference>
<evidence type="ECO:0000256" key="1">
    <source>
        <dbReference type="ARBA" id="ARBA00012506"/>
    </source>
</evidence>
<reference evidence="8 9" key="1">
    <citation type="submission" date="2019-03" db="EMBL/GenBank/DDBJ databases">
        <title>Whole genome sequence of a novel Rubrobacter taiwanensis strain, isolated from Yellowstone National Park.</title>
        <authorList>
            <person name="Freed S."/>
            <person name="Ramaley R.F."/>
            <person name="Kyndt J.A."/>
        </authorList>
    </citation>
    <scope>NUCLEOTIDE SEQUENCE [LARGE SCALE GENOMIC DNA]</scope>
    <source>
        <strain evidence="8 9">Yellowstone</strain>
    </source>
</reference>
<evidence type="ECO:0000259" key="7">
    <source>
        <dbReference type="PROSITE" id="PS51831"/>
    </source>
</evidence>
<dbReference type="EC" id="3.6.1.41" evidence="1"/>
<dbReference type="GO" id="GO:0000166">
    <property type="term" value="F:nucleotide binding"/>
    <property type="evidence" value="ECO:0007669"/>
    <property type="project" value="UniProtKB-KW"/>
</dbReference>